<organism evidence="5 6">
    <name type="scientific">Actinacidiphila alni</name>
    <dbReference type="NCBI Taxonomy" id="380248"/>
    <lineage>
        <taxon>Bacteria</taxon>
        <taxon>Bacillati</taxon>
        <taxon>Actinomycetota</taxon>
        <taxon>Actinomycetes</taxon>
        <taxon>Kitasatosporales</taxon>
        <taxon>Streptomycetaceae</taxon>
        <taxon>Actinacidiphila</taxon>
    </lineage>
</organism>
<dbReference type="STRING" id="380248.SAMN05216251_111116"/>
<dbReference type="OrthoDB" id="7363114at2"/>
<dbReference type="Pfam" id="PF07702">
    <property type="entry name" value="UTRA"/>
    <property type="match status" value="1"/>
</dbReference>
<keyword evidence="1" id="KW-0805">Transcription regulation</keyword>
<evidence type="ECO:0000256" key="1">
    <source>
        <dbReference type="ARBA" id="ARBA00023015"/>
    </source>
</evidence>
<dbReference type="CDD" id="cd07377">
    <property type="entry name" value="WHTH_GntR"/>
    <property type="match status" value="1"/>
</dbReference>
<dbReference type="GO" id="GO:0003700">
    <property type="term" value="F:DNA-binding transcription factor activity"/>
    <property type="evidence" value="ECO:0007669"/>
    <property type="project" value="InterPro"/>
</dbReference>
<dbReference type="Proteomes" id="UP000199323">
    <property type="component" value="Unassembled WGS sequence"/>
</dbReference>
<dbReference type="SUPFAM" id="SSF64288">
    <property type="entry name" value="Chorismate lyase-like"/>
    <property type="match status" value="1"/>
</dbReference>
<dbReference type="PANTHER" id="PTHR44846">
    <property type="entry name" value="MANNOSYL-D-GLYCERATE TRANSPORT/METABOLISM SYSTEM REPRESSOR MNGR-RELATED"/>
    <property type="match status" value="1"/>
</dbReference>
<dbReference type="AlphaFoldDB" id="A0A1I2HQJ5"/>
<dbReference type="InterPro" id="IPR000524">
    <property type="entry name" value="Tscrpt_reg_HTH_GntR"/>
</dbReference>
<protein>
    <submittedName>
        <fullName evidence="5">Transcriptional regulator, GntR family</fullName>
    </submittedName>
</protein>
<dbReference type="PROSITE" id="PS50949">
    <property type="entry name" value="HTH_GNTR"/>
    <property type="match status" value="1"/>
</dbReference>
<evidence type="ECO:0000256" key="3">
    <source>
        <dbReference type="ARBA" id="ARBA00023163"/>
    </source>
</evidence>
<gene>
    <name evidence="5" type="ORF">SAMN05216251_111116</name>
</gene>
<keyword evidence="6" id="KW-1185">Reference proteome</keyword>
<dbReference type="InterPro" id="IPR050679">
    <property type="entry name" value="Bact_HTH_transcr_reg"/>
</dbReference>
<dbReference type="InterPro" id="IPR036388">
    <property type="entry name" value="WH-like_DNA-bd_sf"/>
</dbReference>
<dbReference type="Gene3D" id="1.10.10.10">
    <property type="entry name" value="Winged helix-like DNA-binding domain superfamily/Winged helix DNA-binding domain"/>
    <property type="match status" value="1"/>
</dbReference>
<dbReference type="GO" id="GO:0003677">
    <property type="term" value="F:DNA binding"/>
    <property type="evidence" value="ECO:0007669"/>
    <property type="project" value="UniProtKB-KW"/>
</dbReference>
<keyword evidence="3" id="KW-0804">Transcription</keyword>
<dbReference type="PRINTS" id="PR00035">
    <property type="entry name" value="HTHGNTR"/>
</dbReference>
<reference evidence="5 6" key="1">
    <citation type="submission" date="2016-10" db="EMBL/GenBank/DDBJ databases">
        <authorList>
            <person name="de Groot N.N."/>
        </authorList>
    </citation>
    <scope>NUCLEOTIDE SEQUENCE [LARGE SCALE GENOMIC DNA]</scope>
    <source>
        <strain evidence="5 6">CGMCC 4.3510</strain>
    </source>
</reference>
<dbReference type="InterPro" id="IPR011663">
    <property type="entry name" value="UTRA"/>
</dbReference>
<name>A0A1I2HQJ5_9ACTN</name>
<dbReference type="RefSeq" id="WP_093714947.1">
    <property type="nucleotide sequence ID" value="NZ_FONG01000011.1"/>
</dbReference>
<proteinExistence type="predicted"/>
<sequence>MSTDQTAPPALTTAYPEPLWLQAKTALRERIAAGEVKPGSRLPPERELCQMLAISRVTLRKALTALVEEGVLRPAHGRGWYVAAPERKEWPNTLESFTETAHRMGLVPTSRVLRRELGTSTFDEAEAFQIAPGTPLFRVDRVRMLDGVPIAVDESFVPADIAAGFDRVDFTSRSLYDTIAELGFQLDRADTTIEARPADSVLAGHLAIAAGTPVLEMRQIVRDRAQRPLLSSAIRYAGDRYRLRTSFTRGNPT</sequence>
<dbReference type="EMBL" id="FONG01000011">
    <property type="protein sequence ID" value="SFF31036.1"/>
    <property type="molecule type" value="Genomic_DNA"/>
</dbReference>
<keyword evidence="2" id="KW-0238">DNA-binding</keyword>
<evidence type="ECO:0000259" key="4">
    <source>
        <dbReference type="PROSITE" id="PS50949"/>
    </source>
</evidence>
<dbReference type="SMART" id="SM00345">
    <property type="entry name" value="HTH_GNTR"/>
    <property type="match status" value="1"/>
</dbReference>
<dbReference type="Pfam" id="PF00392">
    <property type="entry name" value="GntR"/>
    <property type="match status" value="1"/>
</dbReference>
<dbReference type="SUPFAM" id="SSF46785">
    <property type="entry name" value="Winged helix' DNA-binding domain"/>
    <property type="match status" value="1"/>
</dbReference>
<dbReference type="InterPro" id="IPR028978">
    <property type="entry name" value="Chorismate_lyase_/UTRA_dom_sf"/>
</dbReference>
<accession>A0A1I2HQJ5</accession>
<dbReference type="Gene3D" id="3.40.1410.10">
    <property type="entry name" value="Chorismate lyase-like"/>
    <property type="match status" value="1"/>
</dbReference>
<evidence type="ECO:0000313" key="5">
    <source>
        <dbReference type="EMBL" id="SFF31036.1"/>
    </source>
</evidence>
<evidence type="ECO:0000313" key="6">
    <source>
        <dbReference type="Proteomes" id="UP000199323"/>
    </source>
</evidence>
<dbReference type="InterPro" id="IPR036390">
    <property type="entry name" value="WH_DNA-bd_sf"/>
</dbReference>
<feature type="domain" description="HTH gntR-type" evidence="4">
    <location>
        <begin position="17"/>
        <end position="85"/>
    </location>
</feature>
<evidence type="ECO:0000256" key="2">
    <source>
        <dbReference type="ARBA" id="ARBA00023125"/>
    </source>
</evidence>
<dbReference type="SMART" id="SM00866">
    <property type="entry name" value="UTRA"/>
    <property type="match status" value="1"/>
</dbReference>